<dbReference type="Proteomes" id="UP000579250">
    <property type="component" value="Unassembled WGS sequence"/>
</dbReference>
<dbReference type="InterPro" id="IPR046036">
    <property type="entry name" value="DUF5994"/>
</dbReference>
<protein>
    <submittedName>
        <fullName evidence="1">Uncharacterized protein</fullName>
    </submittedName>
</protein>
<evidence type="ECO:0000313" key="2">
    <source>
        <dbReference type="Proteomes" id="UP000579250"/>
    </source>
</evidence>
<dbReference type="Pfam" id="PF19457">
    <property type="entry name" value="DUF5994"/>
    <property type="match status" value="1"/>
</dbReference>
<accession>A0A846YUQ3</accession>
<dbReference type="EMBL" id="JAAXPI010000001">
    <property type="protein sequence ID" value="NKZ02344.1"/>
    <property type="molecule type" value="Genomic_DNA"/>
</dbReference>
<sequence>MDGGWWPRSRDTDAELTELLTALARTGEAPGPPTRVAIDFDDWDGVPLRIAVLGREVRVVWLAHLQHMVAITCGRADPILLLVIPPGTRPSSAEAALDRSVIETGDVRPQEILASCDISTARV</sequence>
<gene>
    <name evidence="1" type="ORF">HGB48_00995</name>
</gene>
<reference evidence="1 2" key="1">
    <citation type="submission" date="2020-04" db="EMBL/GenBank/DDBJ databases">
        <title>MicrobeNet Type strains.</title>
        <authorList>
            <person name="Nicholson A.C."/>
        </authorList>
    </citation>
    <scope>NUCLEOTIDE SEQUENCE [LARGE SCALE GENOMIC DNA]</scope>
    <source>
        <strain evidence="1 2">ATCC BAA-277</strain>
    </source>
</reference>
<proteinExistence type="predicted"/>
<name>A0A846YUQ3_9ACTN</name>
<keyword evidence="2" id="KW-1185">Reference proteome</keyword>
<comment type="caution">
    <text evidence="1">The sequence shown here is derived from an EMBL/GenBank/DDBJ whole genome shotgun (WGS) entry which is preliminary data.</text>
</comment>
<organism evidence="1 2">
    <name type="scientific">Actinomadura latina</name>
    <dbReference type="NCBI Taxonomy" id="163603"/>
    <lineage>
        <taxon>Bacteria</taxon>
        <taxon>Bacillati</taxon>
        <taxon>Actinomycetota</taxon>
        <taxon>Actinomycetes</taxon>
        <taxon>Streptosporangiales</taxon>
        <taxon>Thermomonosporaceae</taxon>
        <taxon>Actinomadura</taxon>
    </lineage>
</organism>
<dbReference type="AlphaFoldDB" id="A0A846YUQ3"/>
<evidence type="ECO:0000313" key="1">
    <source>
        <dbReference type="EMBL" id="NKZ02344.1"/>
    </source>
</evidence>